<dbReference type="EMBL" id="FQXI01000003">
    <property type="protein sequence ID" value="SHH15654.1"/>
    <property type="molecule type" value="Genomic_DNA"/>
</dbReference>
<evidence type="ECO:0008006" key="3">
    <source>
        <dbReference type="Google" id="ProtNLM"/>
    </source>
</evidence>
<evidence type="ECO:0000313" key="2">
    <source>
        <dbReference type="Proteomes" id="UP000184032"/>
    </source>
</evidence>
<organism evidence="1 2">
    <name type="scientific">Anaerosphaera aminiphila DSM 21120</name>
    <dbReference type="NCBI Taxonomy" id="1120995"/>
    <lineage>
        <taxon>Bacteria</taxon>
        <taxon>Bacillati</taxon>
        <taxon>Bacillota</taxon>
        <taxon>Tissierellia</taxon>
        <taxon>Tissierellales</taxon>
        <taxon>Peptoniphilaceae</taxon>
        <taxon>Anaerosphaera</taxon>
    </lineage>
</organism>
<dbReference type="Proteomes" id="UP000184032">
    <property type="component" value="Unassembled WGS sequence"/>
</dbReference>
<name>A0A1M5QNK7_9FIRM</name>
<dbReference type="InterPro" id="IPR008991">
    <property type="entry name" value="Translation_prot_SH3-like_sf"/>
</dbReference>
<protein>
    <recommendedName>
        <fullName evidence="3">Ribosomal protein L14E/L6E/L27E</fullName>
    </recommendedName>
</protein>
<dbReference type="OrthoDB" id="1683515at2"/>
<dbReference type="Gene3D" id="2.30.30.30">
    <property type="match status" value="1"/>
</dbReference>
<dbReference type="AlphaFoldDB" id="A0A1M5QNK7"/>
<accession>A0A1M5QNK7</accession>
<sequence length="84" mass="9822">MDKTFFIEVGQVVKSKAGRDIGEIFLVYEVLDDNYVLIVDGKTRKLNKPKKKKIKHLMIYKDIVNLKVDNLNDSYVRKSLKIYS</sequence>
<proteinExistence type="predicted"/>
<dbReference type="STRING" id="1120995.SAMN02745245_00677"/>
<keyword evidence="2" id="KW-1185">Reference proteome</keyword>
<dbReference type="InterPro" id="IPR014722">
    <property type="entry name" value="Rib_uL2_dom2"/>
</dbReference>
<dbReference type="SUPFAM" id="SSF50104">
    <property type="entry name" value="Translation proteins SH3-like domain"/>
    <property type="match status" value="1"/>
</dbReference>
<reference evidence="1 2" key="1">
    <citation type="submission" date="2016-11" db="EMBL/GenBank/DDBJ databases">
        <authorList>
            <person name="Jaros S."/>
            <person name="Januszkiewicz K."/>
            <person name="Wedrychowicz H."/>
        </authorList>
    </citation>
    <scope>NUCLEOTIDE SEQUENCE [LARGE SCALE GENOMIC DNA]</scope>
    <source>
        <strain evidence="1 2">DSM 21120</strain>
    </source>
</reference>
<evidence type="ECO:0000313" key="1">
    <source>
        <dbReference type="EMBL" id="SHH15654.1"/>
    </source>
</evidence>
<gene>
    <name evidence="1" type="ORF">SAMN02745245_00677</name>
</gene>
<dbReference type="RefSeq" id="WP_073183769.1">
    <property type="nucleotide sequence ID" value="NZ_FQXI01000003.1"/>
</dbReference>